<protein>
    <submittedName>
        <fullName evidence="1">Uncharacterized protein</fullName>
    </submittedName>
</protein>
<proteinExistence type="predicted"/>
<name>A0A0E9TW26_ANGAN</name>
<accession>A0A0E9TW26</accession>
<dbReference type="EMBL" id="GBXM01050713">
    <property type="protein sequence ID" value="JAH57864.1"/>
    <property type="molecule type" value="Transcribed_RNA"/>
</dbReference>
<evidence type="ECO:0000313" key="1">
    <source>
        <dbReference type="EMBL" id="JAH57864.1"/>
    </source>
</evidence>
<organism evidence="1">
    <name type="scientific">Anguilla anguilla</name>
    <name type="common">European freshwater eel</name>
    <name type="synonym">Muraena anguilla</name>
    <dbReference type="NCBI Taxonomy" id="7936"/>
    <lineage>
        <taxon>Eukaryota</taxon>
        <taxon>Metazoa</taxon>
        <taxon>Chordata</taxon>
        <taxon>Craniata</taxon>
        <taxon>Vertebrata</taxon>
        <taxon>Euteleostomi</taxon>
        <taxon>Actinopterygii</taxon>
        <taxon>Neopterygii</taxon>
        <taxon>Teleostei</taxon>
        <taxon>Anguilliformes</taxon>
        <taxon>Anguillidae</taxon>
        <taxon>Anguilla</taxon>
    </lineage>
</organism>
<dbReference type="AlphaFoldDB" id="A0A0E9TW26"/>
<reference evidence="1" key="1">
    <citation type="submission" date="2014-11" db="EMBL/GenBank/DDBJ databases">
        <authorList>
            <person name="Amaro Gonzalez C."/>
        </authorList>
    </citation>
    <scope>NUCLEOTIDE SEQUENCE</scope>
</reference>
<reference evidence="1" key="2">
    <citation type="journal article" date="2015" name="Fish Shellfish Immunol.">
        <title>Early steps in the European eel (Anguilla anguilla)-Vibrio vulnificus interaction in the gills: Role of the RtxA13 toxin.</title>
        <authorList>
            <person name="Callol A."/>
            <person name="Pajuelo D."/>
            <person name="Ebbesson L."/>
            <person name="Teles M."/>
            <person name="MacKenzie S."/>
            <person name="Amaro C."/>
        </authorList>
    </citation>
    <scope>NUCLEOTIDE SEQUENCE</scope>
</reference>
<sequence length="24" mass="2535">MQCMLETCGYAGTTKQAAAFPQSP</sequence>